<name>H3KGN7_9BURK</name>
<dbReference type="AlphaFoldDB" id="H3KGN7"/>
<evidence type="ECO:0000313" key="2">
    <source>
        <dbReference type="Proteomes" id="UP000004956"/>
    </source>
</evidence>
<reference evidence="1 2" key="1">
    <citation type="submission" date="2011-11" db="EMBL/GenBank/DDBJ databases">
        <authorList>
            <person name="Weinstock G."/>
            <person name="Sodergren E."/>
            <person name="Clifton S."/>
            <person name="Fulton L."/>
            <person name="Fulton B."/>
            <person name="Courtney L."/>
            <person name="Fronick C."/>
            <person name="Harrison M."/>
            <person name="Strong C."/>
            <person name="Farmer C."/>
            <person name="Delahaunty K."/>
            <person name="Markovic C."/>
            <person name="Hall O."/>
            <person name="Minx P."/>
            <person name="Tomlinson C."/>
            <person name="Mitreva M."/>
            <person name="Hou S."/>
            <person name="Chen J."/>
            <person name="Wollam A."/>
            <person name="Pepin K.H."/>
            <person name="Johnson M."/>
            <person name="Bhonagiri V."/>
            <person name="Zhang X."/>
            <person name="Suruliraj S."/>
            <person name="Warren W."/>
            <person name="Chinwalla A."/>
            <person name="Mardis E.R."/>
            <person name="Wilson R.K."/>
        </authorList>
    </citation>
    <scope>NUCLEOTIDE SEQUENCE [LARGE SCALE GENOMIC DNA]</scope>
    <source>
        <strain evidence="1 2">YIT 11816</strain>
    </source>
</reference>
<proteinExistence type="predicted"/>
<dbReference type="Proteomes" id="UP000004956">
    <property type="component" value="Unassembled WGS sequence"/>
</dbReference>
<gene>
    <name evidence="1" type="ORF">HMPREF9440_01919</name>
</gene>
<sequence>MSGRSKGRSRLKPLLADIGAQRSRVRSFESGGDLLKISRSSSLGKTGRIGPADAHRGSMMNLDVHDPAGWTWGEV</sequence>
<accession>H3KGN7</accession>
<dbReference type="EMBL" id="AFBQ01000289">
    <property type="protein sequence ID" value="EHY30723.1"/>
    <property type="molecule type" value="Genomic_DNA"/>
</dbReference>
<dbReference type="STRING" id="762967.HMPREF9440_01919"/>
<organism evidence="1 2">
    <name type="scientific">Sutterella parvirubra YIT 11816</name>
    <dbReference type="NCBI Taxonomy" id="762967"/>
    <lineage>
        <taxon>Bacteria</taxon>
        <taxon>Pseudomonadati</taxon>
        <taxon>Pseudomonadota</taxon>
        <taxon>Betaproteobacteria</taxon>
        <taxon>Burkholderiales</taxon>
        <taxon>Sutterellaceae</taxon>
        <taxon>Sutterella</taxon>
    </lineage>
</organism>
<protein>
    <submittedName>
        <fullName evidence="1">Uncharacterized protein</fullName>
    </submittedName>
</protein>
<comment type="caution">
    <text evidence="1">The sequence shown here is derived from an EMBL/GenBank/DDBJ whole genome shotgun (WGS) entry which is preliminary data.</text>
</comment>
<keyword evidence="2" id="KW-1185">Reference proteome</keyword>
<dbReference type="HOGENOM" id="CLU_2669729_0_0_4"/>
<evidence type="ECO:0000313" key="1">
    <source>
        <dbReference type="EMBL" id="EHY30723.1"/>
    </source>
</evidence>